<dbReference type="SUPFAM" id="SSF54975">
    <property type="entry name" value="Acylphosphatase/BLUF domain-like"/>
    <property type="match status" value="1"/>
</dbReference>
<reference evidence="8 9" key="1">
    <citation type="journal article" date="2014" name="Int. J. Syst. Evol. Microbiol.">
        <title>Jeotgalibaca dankookensis gen. nov., sp. nov., a member of the family Carnobacteriaceae, isolated from seujeot (Korean traditional food).</title>
        <authorList>
            <person name="Lee D.G."/>
            <person name="Trujillo M.E."/>
            <person name="Kang H."/>
            <person name="Ahn T.Y."/>
        </authorList>
    </citation>
    <scope>NUCLEOTIDE SEQUENCE [LARGE SCALE GENOMIC DNA]</scope>
    <source>
        <strain evidence="8 9">EX-07</strain>
    </source>
</reference>
<feature type="active site" evidence="5">
    <location>
        <position position="36"/>
    </location>
</feature>
<dbReference type="PANTHER" id="PTHR47268:SF4">
    <property type="entry name" value="ACYLPHOSPHATASE"/>
    <property type="match status" value="1"/>
</dbReference>
<dbReference type="STRING" id="708126.BW727_100611"/>
<protein>
    <recommendedName>
        <fullName evidence="3 5">acylphosphatase</fullName>
        <ecNumber evidence="2 5">3.6.1.7</ecNumber>
    </recommendedName>
</protein>
<keyword evidence="5 8" id="KW-0378">Hydrolase</keyword>
<evidence type="ECO:0000256" key="2">
    <source>
        <dbReference type="ARBA" id="ARBA00012150"/>
    </source>
</evidence>
<dbReference type="PROSITE" id="PS00150">
    <property type="entry name" value="ACYLPHOSPHATASE_1"/>
    <property type="match status" value="1"/>
</dbReference>
<evidence type="ECO:0000256" key="4">
    <source>
        <dbReference type="ARBA" id="ARBA00047645"/>
    </source>
</evidence>
<name>A0A1S6IN82_9LACT</name>
<evidence type="ECO:0000259" key="7">
    <source>
        <dbReference type="PROSITE" id="PS51160"/>
    </source>
</evidence>
<dbReference type="GO" id="GO:0003998">
    <property type="term" value="F:acylphosphatase activity"/>
    <property type="evidence" value="ECO:0007669"/>
    <property type="project" value="UniProtKB-EC"/>
</dbReference>
<evidence type="ECO:0000256" key="1">
    <source>
        <dbReference type="ARBA" id="ARBA00005614"/>
    </source>
</evidence>
<dbReference type="Gene3D" id="3.30.70.100">
    <property type="match status" value="1"/>
</dbReference>
<dbReference type="EC" id="3.6.1.7" evidence="2 5"/>
<sequence>MENVKIVVQGKVQGVGFRYHTKTLADQIGILGTVENQSDGSVLIHASSNKEDLQTFVSQLKNKKPSFAVIDDVTVTTENDLPNYNSFKIVYP</sequence>
<organism evidence="8 9">
    <name type="scientific">Jeotgalibaca dankookensis</name>
    <dbReference type="NCBI Taxonomy" id="708126"/>
    <lineage>
        <taxon>Bacteria</taxon>
        <taxon>Bacillati</taxon>
        <taxon>Bacillota</taxon>
        <taxon>Bacilli</taxon>
        <taxon>Lactobacillales</taxon>
        <taxon>Carnobacteriaceae</taxon>
        <taxon>Jeotgalibaca</taxon>
    </lineage>
</organism>
<accession>A0A1S6IN82</accession>
<evidence type="ECO:0000256" key="6">
    <source>
        <dbReference type="RuleBase" id="RU004168"/>
    </source>
</evidence>
<evidence type="ECO:0000256" key="5">
    <source>
        <dbReference type="PROSITE-ProRule" id="PRU00520"/>
    </source>
</evidence>
<dbReference type="Pfam" id="PF00708">
    <property type="entry name" value="Acylphosphatase"/>
    <property type="match status" value="1"/>
</dbReference>
<dbReference type="EMBL" id="CP019728">
    <property type="protein sequence ID" value="AQS53004.1"/>
    <property type="molecule type" value="Genomic_DNA"/>
</dbReference>
<feature type="domain" description="Acylphosphatase-like" evidence="7">
    <location>
        <begin position="3"/>
        <end position="91"/>
    </location>
</feature>
<dbReference type="PROSITE" id="PS51160">
    <property type="entry name" value="ACYLPHOSPHATASE_3"/>
    <property type="match status" value="1"/>
</dbReference>
<dbReference type="InterPro" id="IPR017968">
    <property type="entry name" value="Acylphosphatase_CS"/>
</dbReference>
<comment type="catalytic activity">
    <reaction evidence="4 5">
        <text>an acyl phosphate + H2O = a carboxylate + phosphate + H(+)</text>
        <dbReference type="Rhea" id="RHEA:14965"/>
        <dbReference type="ChEBI" id="CHEBI:15377"/>
        <dbReference type="ChEBI" id="CHEBI:15378"/>
        <dbReference type="ChEBI" id="CHEBI:29067"/>
        <dbReference type="ChEBI" id="CHEBI:43474"/>
        <dbReference type="ChEBI" id="CHEBI:59918"/>
        <dbReference type="EC" id="3.6.1.7"/>
    </reaction>
</comment>
<dbReference type="Proteomes" id="UP000188993">
    <property type="component" value="Chromosome"/>
</dbReference>
<evidence type="ECO:0000313" key="8">
    <source>
        <dbReference type="EMBL" id="AQS53004.1"/>
    </source>
</evidence>
<comment type="similarity">
    <text evidence="1 6">Belongs to the acylphosphatase family.</text>
</comment>
<keyword evidence="9" id="KW-1185">Reference proteome</keyword>
<evidence type="ECO:0000313" key="9">
    <source>
        <dbReference type="Proteomes" id="UP000188993"/>
    </source>
</evidence>
<dbReference type="RefSeq" id="WP_062472148.1">
    <property type="nucleotide sequence ID" value="NZ_BBYN01000037.1"/>
</dbReference>
<dbReference type="InterPro" id="IPR036046">
    <property type="entry name" value="Acylphosphatase-like_dom_sf"/>
</dbReference>
<dbReference type="InterPro" id="IPR001792">
    <property type="entry name" value="Acylphosphatase-like_dom"/>
</dbReference>
<proteinExistence type="inferred from homology"/>
<dbReference type="OrthoDB" id="9808093at2"/>
<evidence type="ECO:0000256" key="3">
    <source>
        <dbReference type="ARBA" id="ARBA00015991"/>
    </source>
</evidence>
<gene>
    <name evidence="8" type="primary">acyP</name>
    <name evidence="8" type="ORF">BW727_100611</name>
</gene>
<feature type="active site" evidence="5">
    <location>
        <position position="18"/>
    </location>
</feature>
<dbReference type="KEGG" id="jda:BW727_100611"/>
<dbReference type="AlphaFoldDB" id="A0A1S6IN82"/>
<dbReference type="PANTHER" id="PTHR47268">
    <property type="entry name" value="ACYLPHOSPHATASE"/>
    <property type="match status" value="1"/>
</dbReference>
<dbReference type="InterPro" id="IPR020456">
    <property type="entry name" value="Acylphosphatase"/>
</dbReference>